<keyword evidence="2" id="KW-1185">Reference proteome</keyword>
<sequence length="46" mass="5350">MSKNTTRKRLLGISQQPIGTIFHLPAYLLMHTRLFSLSLAFHRIQL</sequence>
<dbReference type="Proteomes" id="UP000183410">
    <property type="component" value="Unassembled WGS sequence"/>
</dbReference>
<dbReference type="EMBL" id="FONN01000006">
    <property type="protein sequence ID" value="SFE76128.1"/>
    <property type="molecule type" value="Genomic_DNA"/>
</dbReference>
<proteinExistence type="predicted"/>
<organism evidence="1 2">
    <name type="scientific">Paenibacillus algorifonticola</name>
    <dbReference type="NCBI Taxonomy" id="684063"/>
    <lineage>
        <taxon>Bacteria</taxon>
        <taxon>Bacillati</taxon>
        <taxon>Bacillota</taxon>
        <taxon>Bacilli</taxon>
        <taxon>Bacillales</taxon>
        <taxon>Paenibacillaceae</taxon>
        <taxon>Paenibacillus</taxon>
    </lineage>
</organism>
<evidence type="ECO:0000313" key="2">
    <source>
        <dbReference type="Proteomes" id="UP000183410"/>
    </source>
</evidence>
<gene>
    <name evidence="1" type="ORF">SAMN04487969_106144</name>
</gene>
<dbReference type="AlphaFoldDB" id="A0A1I2D6I3"/>
<protein>
    <submittedName>
        <fullName evidence="1">Uncharacterized protein</fullName>
    </submittedName>
</protein>
<evidence type="ECO:0000313" key="1">
    <source>
        <dbReference type="EMBL" id="SFE76128.1"/>
    </source>
</evidence>
<reference evidence="2" key="1">
    <citation type="submission" date="2016-10" db="EMBL/GenBank/DDBJ databases">
        <authorList>
            <person name="Varghese N."/>
            <person name="Submissions S."/>
        </authorList>
    </citation>
    <scope>NUCLEOTIDE SEQUENCE [LARGE SCALE GENOMIC DNA]</scope>
    <source>
        <strain evidence="2">CGMCC 1.10223</strain>
    </source>
</reference>
<name>A0A1I2D6I3_9BACL</name>
<accession>A0A1I2D6I3</accession>